<comment type="catalytic activity">
    <reaction evidence="5">
        <text>L-tryptophan + O2 = N-formyl-L-kynurenine</text>
        <dbReference type="Rhea" id="RHEA:24536"/>
        <dbReference type="ChEBI" id="CHEBI:15379"/>
        <dbReference type="ChEBI" id="CHEBI:57912"/>
        <dbReference type="ChEBI" id="CHEBI:58629"/>
    </reaction>
</comment>
<comment type="function">
    <text evidence="5">Produces N-formyl-kynurenine through the oxidation of tryptophan.</text>
</comment>
<dbReference type="SUPFAM" id="SSF140959">
    <property type="entry name" value="Indolic compounds 2,3-dioxygenase-like"/>
    <property type="match status" value="1"/>
</dbReference>
<feature type="region of interest" description="Disordered" evidence="6">
    <location>
        <begin position="489"/>
        <end position="517"/>
    </location>
</feature>
<dbReference type="Pfam" id="PF01231">
    <property type="entry name" value="IDO"/>
    <property type="match status" value="1"/>
</dbReference>
<dbReference type="AlphaFoldDB" id="A0A0J9XKH5"/>
<reference evidence="7" key="1">
    <citation type="submission" date="2014-03" db="EMBL/GenBank/DDBJ databases">
        <authorList>
            <person name="Casaregola S."/>
        </authorList>
    </citation>
    <scope>NUCLEOTIDE SEQUENCE [LARGE SCALE GENOMIC DNA]</scope>
    <source>
        <strain evidence="7">CLIB 918</strain>
    </source>
</reference>
<dbReference type="GO" id="GO:0046872">
    <property type="term" value="F:metal ion binding"/>
    <property type="evidence" value="ECO:0007669"/>
    <property type="project" value="UniProtKB-UniRule"/>
</dbReference>
<comment type="similarity">
    <text evidence="1 5">Belongs to the indoleamine 2,3-dioxygenase family.</text>
</comment>
<dbReference type="PROSITE" id="PS00876">
    <property type="entry name" value="IDO_1"/>
    <property type="match status" value="1"/>
</dbReference>
<dbReference type="GO" id="GO:0020037">
    <property type="term" value="F:heme binding"/>
    <property type="evidence" value="ECO:0007669"/>
    <property type="project" value="UniProtKB-UniRule"/>
</dbReference>
<organism evidence="7 8">
    <name type="scientific">Geotrichum candidum</name>
    <name type="common">Oospora lactis</name>
    <name type="synonym">Dipodascus geotrichum</name>
    <dbReference type="NCBI Taxonomy" id="1173061"/>
    <lineage>
        <taxon>Eukaryota</taxon>
        <taxon>Fungi</taxon>
        <taxon>Dikarya</taxon>
        <taxon>Ascomycota</taxon>
        <taxon>Saccharomycotina</taxon>
        <taxon>Dipodascomycetes</taxon>
        <taxon>Dipodascales</taxon>
        <taxon>Dipodascaceae</taxon>
        <taxon>Geotrichum</taxon>
    </lineage>
</organism>
<dbReference type="PANTHER" id="PTHR28657">
    <property type="entry name" value="INDOLEAMINE 2,3-DIOXYGENASE"/>
    <property type="match status" value="1"/>
</dbReference>
<dbReference type="Proteomes" id="UP000242525">
    <property type="component" value="Unassembled WGS sequence"/>
</dbReference>
<keyword evidence="8" id="KW-1185">Reference proteome</keyword>
<evidence type="ECO:0000313" key="7">
    <source>
        <dbReference type="EMBL" id="CDO57724.1"/>
    </source>
</evidence>
<sequence length="517" mass="57866">MLEKLPVLADYDVSPLTGFLPETLPLRRLNSYFDAWEDIVENLPALVLTRQVRPLVDAMPHLDTKHLQSEPEWRRAVSILSFISHAYVWAGDAPSDHIPTQLAEPWLAVSAHFDLPPICSYAAVCLWNHKTVVPVDSPEKWTLDNIATLNTFTGAIDESWFYLVSTAMERQGAPCLATGLAAIRACREDKPDVVIKNLQLLAEAIDGLTTTLMRMFEMCDPHIFYFRLRPYLAGWKNMAEAGLPKGVRYGDETEYRQISGGSNAQSSLIQALDIILNVEHHPTGTRSRSKTELPTDRSDRKPEKSNNNFIHEMRKYMPIKHRQFLEHLTLVAHIRDYVTANAEREPALVISYDACLAMLRNFRDKHIQIVSRYIVIPSQQAKKQKDNLTKREGLAASSDKKKVERGTGGTALIPFLKQARDETGDSAAGSWGRRILSENVQTGEFATAPATTILKRPVAAMESESYAAGQDAAKMSTFKKVKTALFGSTKPAEDETRQVGLSGDWKTSKDKGGIPHW</sequence>
<dbReference type="STRING" id="1173061.A0A0J9XKH5"/>
<dbReference type="InterPro" id="IPR037217">
    <property type="entry name" value="Trp/Indoleamine_2_3_dOase-like"/>
</dbReference>
<name>A0A0J9XKH5_GEOCN</name>
<keyword evidence="4 5" id="KW-0349">Heme</keyword>
<comment type="caution">
    <text evidence="7">The sequence shown here is derived from an EMBL/GenBank/DDBJ whole genome shotgun (WGS) entry which is preliminary data.</text>
</comment>
<dbReference type="InterPro" id="IPR000898">
    <property type="entry name" value="Indolamine_dOase"/>
</dbReference>
<feature type="compositionally biased region" description="Basic and acidic residues" evidence="6">
    <location>
        <begin position="289"/>
        <end position="304"/>
    </location>
</feature>
<keyword evidence="5" id="KW-0223">Dioxygenase</keyword>
<feature type="region of interest" description="Disordered" evidence="6">
    <location>
        <begin position="282"/>
        <end position="307"/>
    </location>
</feature>
<evidence type="ECO:0000256" key="2">
    <source>
        <dbReference type="ARBA" id="ARBA00022723"/>
    </source>
</evidence>
<dbReference type="EC" id="1.13.11.52" evidence="5"/>
<keyword evidence="5" id="KW-0560">Oxidoreductase</keyword>
<evidence type="ECO:0000256" key="6">
    <source>
        <dbReference type="SAM" id="MobiDB-lite"/>
    </source>
</evidence>
<evidence type="ECO:0000256" key="3">
    <source>
        <dbReference type="ARBA" id="ARBA00023004"/>
    </source>
</evidence>
<feature type="compositionally biased region" description="Basic and acidic residues" evidence="6">
    <location>
        <begin position="506"/>
        <end position="517"/>
    </location>
</feature>
<dbReference type="EMBL" id="CCBN010000024">
    <property type="protein sequence ID" value="CDO57724.1"/>
    <property type="molecule type" value="Genomic_DNA"/>
</dbReference>
<dbReference type="FunFam" id="1.20.58.480:FF:000004">
    <property type="entry name" value="Indoleamine 2,3-dioxygenase subfamily"/>
    <property type="match status" value="1"/>
</dbReference>
<gene>
    <name evidence="7" type="ORF">BN980_GECA24s01088g</name>
</gene>
<proteinExistence type="inferred from homology"/>
<dbReference type="GO" id="GO:0033754">
    <property type="term" value="F:indoleamine 2,3-dioxygenase activity"/>
    <property type="evidence" value="ECO:0007669"/>
    <property type="project" value="UniProtKB-EC"/>
</dbReference>
<dbReference type="GO" id="GO:0034354">
    <property type="term" value="P:'de novo' NAD+ biosynthetic process from L-tryptophan"/>
    <property type="evidence" value="ECO:0007669"/>
    <property type="project" value="TreeGrafter"/>
</dbReference>
<dbReference type="GO" id="GO:0019441">
    <property type="term" value="P:L-tryptophan catabolic process to kynurenine"/>
    <property type="evidence" value="ECO:0007669"/>
    <property type="project" value="UniProtKB-UniRule"/>
</dbReference>
<evidence type="ECO:0000313" key="8">
    <source>
        <dbReference type="Proteomes" id="UP000242525"/>
    </source>
</evidence>
<evidence type="ECO:0000256" key="1">
    <source>
        <dbReference type="ARBA" id="ARBA00007119"/>
    </source>
</evidence>
<feature type="region of interest" description="Disordered" evidence="6">
    <location>
        <begin position="384"/>
        <end position="405"/>
    </location>
</feature>
<protein>
    <recommendedName>
        <fullName evidence="5">Indoleamine 2,3-dioxygenase</fullName>
        <ecNumber evidence="5">1.13.11.52</ecNumber>
    </recommendedName>
</protein>
<dbReference type="PANTHER" id="PTHR28657:SF5">
    <property type="entry name" value="INDOLEAMINE 2,3-DIOXYGENASE"/>
    <property type="match status" value="1"/>
</dbReference>
<keyword evidence="2 4" id="KW-0479">Metal-binding</keyword>
<dbReference type="GO" id="GO:0005737">
    <property type="term" value="C:cytoplasm"/>
    <property type="evidence" value="ECO:0007669"/>
    <property type="project" value="TreeGrafter"/>
</dbReference>
<evidence type="ECO:0000256" key="4">
    <source>
        <dbReference type="PIRSR" id="PIRSR600898-1"/>
    </source>
</evidence>
<feature type="binding site" description="proximal binding residue" evidence="4">
    <location>
        <position position="366"/>
    </location>
    <ligand>
        <name>heme b</name>
        <dbReference type="ChEBI" id="CHEBI:60344"/>
    </ligand>
    <ligandPart>
        <name>Fe</name>
        <dbReference type="ChEBI" id="CHEBI:18248"/>
    </ligandPart>
</feature>
<dbReference type="Gene3D" id="1.20.58.480">
    <property type="match status" value="1"/>
</dbReference>
<evidence type="ECO:0000256" key="5">
    <source>
        <dbReference type="RuleBase" id="RU369119"/>
    </source>
</evidence>
<keyword evidence="3 4" id="KW-0408">Iron</keyword>
<dbReference type="OrthoDB" id="540174at2759"/>
<accession>A0A0J9XKH5</accession>